<dbReference type="GO" id="GO:0000381">
    <property type="term" value="P:regulation of alternative mRNA splicing, via spliceosome"/>
    <property type="evidence" value="ECO:0007669"/>
    <property type="project" value="InterPro"/>
</dbReference>
<dbReference type="InParanoid" id="F2U1K1"/>
<sequence>MPPKFGLVIPKSKAQQGAQRVAQLQRSREAAALFNDDDSDDDADEQIGGKAEVNQMLLREAASSRTAKNIQRELEKAQEQDPSIFQYDEVYDDMAVARVKSDPRFERYQHGKKKEPKYIAQLLRAAKERKRRDDARIERAAQREREEEGDEFADKEEFVTEAYKKKLLEIKETEALEKLEEAEDVTTTTTTTRRCKHLVFF</sequence>
<dbReference type="EMBL" id="GL832959">
    <property type="protein sequence ID" value="EGD81503.1"/>
    <property type="molecule type" value="Genomic_DNA"/>
</dbReference>
<evidence type="ECO:0000256" key="3">
    <source>
        <dbReference type="SAM" id="MobiDB-lite"/>
    </source>
</evidence>
<dbReference type="Pfam" id="PF09745">
    <property type="entry name" value="NSRP1_N"/>
    <property type="match status" value="1"/>
</dbReference>
<dbReference type="RefSeq" id="XP_004996707.1">
    <property type="nucleotide sequence ID" value="XM_004996650.1"/>
</dbReference>
<name>F2U1K1_SALR5</name>
<proteinExistence type="inferred from homology"/>
<keyword evidence="2" id="KW-0175">Coiled coil</keyword>
<dbReference type="KEGG" id="sre:PTSG_02220"/>
<dbReference type="InterPro" id="IPR018612">
    <property type="entry name" value="NSRP1_N"/>
</dbReference>
<feature type="compositionally biased region" description="Basic and acidic residues" evidence="3">
    <location>
        <begin position="131"/>
        <end position="146"/>
    </location>
</feature>
<feature type="region of interest" description="Disordered" evidence="3">
    <location>
        <begin position="128"/>
        <end position="153"/>
    </location>
</feature>
<dbReference type="InterPro" id="IPR042816">
    <property type="entry name" value="Nsrp1"/>
</dbReference>
<accession>F2U1K1</accession>
<comment type="similarity">
    <text evidence="1">Belongs to the NSRP1 family.</text>
</comment>
<dbReference type="OrthoDB" id="446635at2759"/>
<dbReference type="PANTHER" id="PTHR31938:SF4">
    <property type="entry name" value="NUCLEAR SPECKLE SPLICING REGULATORY PROTEIN 1"/>
    <property type="match status" value="1"/>
</dbReference>
<dbReference type="OMA" id="THRERAN"/>
<dbReference type="eggNOG" id="KOG2117">
    <property type="taxonomic scope" value="Eukaryota"/>
</dbReference>
<organism evidence="5 6">
    <name type="scientific">Salpingoeca rosetta (strain ATCC 50818 / BSB-021)</name>
    <dbReference type="NCBI Taxonomy" id="946362"/>
    <lineage>
        <taxon>Eukaryota</taxon>
        <taxon>Choanoflagellata</taxon>
        <taxon>Craspedida</taxon>
        <taxon>Salpingoecidae</taxon>
        <taxon>Salpingoeca</taxon>
    </lineage>
</organism>
<keyword evidence="6" id="KW-1185">Reference proteome</keyword>
<evidence type="ECO:0000313" key="6">
    <source>
        <dbReference type="Proteomes" id="UP000007799"/>
    </source>
</evidence>
<evidence type="ECO:0000313" key="5">
    <source>
        <dbReference type="EMBL" id="EGD81503.1"/>
    </source>
</evidence>
<evidence type="ECO:0000259" key="4">
    <source>
        <dbReference type="Pfam" id="PF09745"/>
    </source>
</evidence>
<dbReference type="GeneID" id="16077300"/>
<dbReference type="STRING" id="946362.F2U1K1"/>
<reference evidence="5" key="1">
    <citation type="submission" date="2009-08" db="EMBL/GenBank/DDBJ databases">
        <title>Annotation of Salpingoeca rosetta.</title>
        <authorList>
            <consortium name="The Broad Institute Genome Sequencing Platform"/>
            <person name="Russ C."/>
            <person name="Cuomo C."/>
            <person name="Burger G."/>
            <person name="Gray M.W."/>
            <person name="Holland P.W.H."/>
            <person name="King N."/>
            <person name="Lang F.B.F."/>
            <person name="Roger A.J."/>
            <person name="Ruiz-Trillo I."/>
            <person name="Young S.K."/>
            <person name="Zeng Q."/>
            <person name="Gargeya S."/>
            <person name="Alvarado L."/>
            <person name="Berlin A."/>
            <person name="Chapman S.B."/>
            <person name="Chen Z."/>
            <person name="Freedman E."/>
            <person name="Gellesch M."/>
            <person name="Goldberg J."/>
            <person name="Griggs A."/>
            <person name="Gujja S."/>
            <person name="Heilman E."/>
            <person name="Heiman D."/>
            <person name="Howarth C."/>
            <person name="Mehta T."/>
            <person name="Neiman D."/>
            <person name="Pearson M."/>
            <person name="Roberts A."/>
            <person name="Saif S."/>
            <person name="Shea T."/>
            <person name="Shenoy N."/>
            <person name="Sisk P."/>
            <person name="Stolte C."/>
            <person name="Sykes S."/>
            <person name="White J."/>
            <person name="Yandava C."/>
            <person name="Haas B."/>
            <person name="Nusbaum C."/>
            <person name="Birren B."/>
        </authorList>
    </citation>
    <scope>NUCLEOTIDE SEQUENCE</scope>
    <source>
        <strain evidence="5">ATCC 50818</strain>
    </source>
</reference>
<dbReference type="AlphaFoldDB" id="F2U1K1"/>
<evidence type="ECO:0000256" key="1">
    <source>
        <dbReference type="ARBA" id="ARBA00010126"/>
    </source>
</evidence>
<dbReference type="PANTHER" id="PTHR31938">
    <property type="entry name" value="NUCLEAR SPECKLE SPLICING REGULATORY PROTEIN 1"/>
    <property type="match status" value="1"/>
</dbReference>
<dbReference type="Proteomes" id="UP000007799">
    <property type="component" value="Unassembled WGS sequence"/>
</dbReference>
<gene>
    <name evidence="5" type="ORF">PTSG_02220</name>
</gene>
<protein>
    <recommendedName>
        <fullName evidence="4">Nuclear speckle splicing regulatory protein 1 N-terminal domain-containing protein</fullName>
    </recommendedName>
</protein>
<feature type="domain" description="Nuclear speckle splicing regulatory protein 1 N-terminal" evidence="4">
    <location>
        <begin position="71"/>
        <end position="190"/>
    </location>
</feature>
<evidence type="ECO:0000256" key="2">
    <source>
        <dbReference type="ARBA" id="ARBA00023054"/>
    </source>
</evidence>